<dbReference type="GO" id="GO:0005829">
    <property type="term" value="C:cytosol"/>
    <property type="evidence" value="ECO:0007669"/>
    <property type="project" value="TreeGrafter"/>
</dbReference>
<dbReference type="Gene3D" id="3.30.420.40">
    <property type="match status" value="2"/>
</dbReference>
<protein>
    <submittedName>
        <fullName evidence="3">tRNA threonylcarbamoyladenosine biosynthesis protein TsaB</fullName>
    </submittedName>
</protein>
<name>A0A2R8BMC9_9RHOB</name>
<feature type="domain" description="Gcp-like" evidence="2">
    <location>
        <begin position="39"/>
        <end position="130"/>
    </location>
</feature>
<evidence type="ECO:0000259" key="2">
    <source>
        <dbReference type="Pfam" id="PF00814"/>
    </source>
</evidence>
<feature type="region of interest" description="Disordered" evidence="1">
    <location>
        <begin position="197"/>
        <end position="229"/>
    </location>
</feature>
<dbReference type="NCBIfam" id="TIGR03725">
    <property type="entry name" value="T6A_YeaZ"/>
    <property type="match status" value="1"/>
</dbReference>
<dbReference type="InterPro" id="IPR000905">
    <property type="entry name" value="Gcp-like_dom"/>
</dbReference>
<dbReference type="OrthoDB" id="9809995at2"/>
<accession>A0A2R8BMC9</accession>
<evidence type="ECO:0000256" key="1">
    <source>
        <dbReference type="SAM" id="MobiDB-lite"/>
    </source>
</evidence>
<dbReference type="Proteomes" id="UP000244924">
    <property type="component" value="Unassembled WGS sequence"/>
</dbReference>
<gene>
    <name evidence="3" type="primary">tsaB</name>
    <name evidence="3" type="ORF">DEA8626_03627</name>
</gene>
<dbReference type="SUPFAM" id="SSF53067">
    <property type="entry name" value="Actin-like ATPase domain"/>
    <property type="match status" value="1"/>
</dbReference>
<evidence type="ECO:0000313" key="4">
    <source>
        <dbReference type="Proteomes" id="UP000244924"/>
    </source>
</evidence>
<sequence length="229" mass="24190">MGVTNPTILAFDTSAAHCAAAILQRDAIVAERIALMGRGQAEHLMPMLEALLSEVALGWKDLHYLAVGIGPGNFTGTRISVAAARGLALALRIPAIGVSSFEVMRDPAGPGAHPAEIVSIEAPRGAAYVQRFGHGRPQSAPRLIAPDAPPEDLRLPVNMRVRGYRADDIARPFGAEASDAVLEDIACRIARIADWRLSQGEKPDRPAPLYVRPADAAPPSEAPPVILPG</sequence>
<keyword evidence="4" id="KW-1185">Reference proteome</keyword>
<dbReference type="GO" id="GO:0002949">
    <property type="term" value="P:tRNA threonylcarbamoyladenosine modification"/>
    <property type="evidence" value="ECO:0007669"/>
    <property type="project" value="InterPro"/>
</dbReference>
<reference evidence="3 4" key="1">
    <citation type="submission" date="2018-03" db="EMBL/GenBank/DDBJ databases">
        <authorList>
            <person name="Keele B.F."/>
        </authorList>
    </citation>
    <scope>NUCLEOTIDE SEQUENCE [LARGE SCALE GENOMIC DNA]</scope>
    <source>
        <strain evidence="3 4">CECT 8626</strain>
    </source>
</reference>
<proteinExistence type="predicted"/>
<dbReference type="Pfam" id="PF00814">
    <property type="entry name" value="TsaD"/>
    <property type="match status" value="1"/>
</dbReference>
<dbReference type="InterPro" id="IPR022496">
    <property type="entry name" value="T6A_TsaB"/>
</dbReference>
<dbReference type="EMBL" id="OMOQ01000003">
    <property type="protein sequence ID" value="SPH24575.1"/>
    <property type="molecule type" value="Genomic_DNA"/>
</dbReference>
<dbReference type="PANTHER" id="PTHR11735:SF11">
    <property type="entry name" value="TRNA THREONYLCARBAMOYLADENOSINE BIOSYNTHESIS PROTEIN TSAB"/>
    <property type="match status" value="1"/>
</dbReference>
<evidence type="ECO:0000313" key="3">
    <source>
        <dbReference type="EMBL" id="SPH24575.1"/>
    </source>
</evidence>
<dbReference type="AlphaFoldDB" id="A0A2R8BMC9"/>
<dbReference type="PANTHER" id="PTHR11735">
    <property type="entry name" value="TRNA N6-ADENOSINE THREONYLCARBAMOYLTRANSFERASE"/>
    <property type="match status" value="1"/>
</dbReference>
<feature type="compositionally biased region" description="Pro residues" evidence="1">
    <location>
        <begin position="220"/>
        <end position="229"/>
    </location>
</feature>
<organism evidence="3 4">
    <name type="scientific">Albidovulum aquaemixtae</name>
    <dbReference type="NCBI Taxonomy" id="1542388"/>
    <lineage>
        <taxon>Bacteria</taxon>
        <taxon>Pseudomonadati</taxon>
        <taxon>Pseudomonadota</taxon>
        <taxon>Alphaproteobacteria</taxon>
        <taxon>Rhodobacterales</taxon>
        <taxon>Paracoccaceae</taxon>
        <taxon>Albidovulum</taxon>
    </lineage>
</organism>
<dbReference type="RefSeq" id="WP_108854557.1">
    <property type="nucleotide sequence ID" value="NZ_OMOQ01000003.1"/>
</dbReference>
<dbReference type="InterPro" id="IPR043129">
    <property type="entry name" value="ATPase_NBD"/>
</dbReference>